<accession>A0A2T6ZNX6</accession>
<sequence length="262" mass="29518">MPKHIVKSRLEELEETVKDLSREVQRTTSENLGLHNRIEKTDYYLSGLLISYKSMAKLMTALEGRCIALEERCSALTQELSLQSLHLNAPGIIGEEEEKSLNNFIGELLQIQLGASHIANPPEPVQSEFTATMEVHEALQLGPTGRKRKVQEMAKSGPGTATPVSSSYGPIMFRNTFSDEVPTKRPTRDPARRAGRPKVGVQQLMTPPEEPAQEHQVHEEDILVTEEQHTEAVSILFENSSETFEFRSDDYDYDLFRPGNWV</sequence>
<reference evidence="3 4" key="1">
    <citation type="submission" date="2017-04" db="EMBL/GenBank/DDBJ databases">
        <title>Draft genome sequence of Tuber borchii Vittad., a whitish edible truffle.</title>
        <authorList>
            <consortium name="DOE Joint Genome Institute"/>
            <person name="Murat C."/>
            <person name="Kuo A."/>
            <person name="Barry K.W."/>
            <person name="Clum A."/>
            <person name="Dockter R.B."/>
            <person name="Fauchery L."/>
            <person name="Iotti M."/>
            <person name="Kohler A."/>
            <person name="Labutti K."/>
            <person name="Lindquist E.A."/>
            <person name="Lipzen A."/>
            <person name="Ohm R.A."/>
            <person name="Wang M."/>
            <person name="Grigoriev I.V."/>
            <person name="Zambonelli A."/>
            <person name="Martin F.M."/>
        </authorList>
    </citation>
    <scope>NUCLEOTIDE SEQUENCE [LARGE SCALE GENOMIC DNA]</scope>
    <source>
        <strain evidence="3 4">Tbo3840</strain>
    </source>
</reference>
<dbReference type="AlphaFoldDB" id="A0A2T6ZNX6"/>
<evidence type="ECO:0000256" key="1">
    <source>
        <dbReference type="SAM" id="Coils"/>
    </source>
</evidence>
<evidence type="ECO:0000313" key="4">
    <source>
        <dbReference type="Proteomes" id="UP000244722"/>
    </source>
</evidence>
<feature type="coiled-coil region" evidence="1">
    <location>
        <begin position="3"/>
        <end position="30"/>
    </location>
</feature>
<feature type="region of interest" description="Disordered" evidence="2">
    <location>
        <begin position="180"/>
        <end position="218"/>
    </location>
</feature>
<gene>
    <name evidence="3" type="ORF">B9Z19DRAFT_1128582</name>
</gene>
<protein>
    <submittedName>
        <fullName evidence="3">Uncharacterized protein</fullName>
    </submittedName>
</protein>
<proteinExistence type="predicted"/>
<keyword evidence="4" id="KW-1185">Reference proteome</keyword>
<keyword evidence="1" id="KW-0175">Coiled coil</keyword>
<evidence type="ECO:0000256" key="2">
    <source>
        <dbReference type="SAM" id="MobiDB-lite"/>
    </source>
</evidence>
<organism evidence="3 4">
    <name type="scientific">Tuber borchii</name>
    <name type="common">White truffle</name>
    <dbReference type="NCBI Taxonomy" id="42251"/>
    <lineage>
        <taxon>Eukaryota</taxon>
        <taxon>Fungi</taxon>
        <taxon>Dikarya</taxon>
        <taxon>Ascomycota</taxon>
        <taxon>Pezizomycotina</taxon>
        <taxon>Pezizomycetes</taxon>
        <taxon>Pezizales</taxon>
        <taxon>Tuberaceae</taxon>
        <taxon>Tuber</taxon>
    </lineage>
</organism>
<evidence type="ECO:0000313" key="3">
    <source>
        <dbReference type="EMBL" id="PUU77191.1"/>
    </source>
</evidence>
<feature type="compositionally biased region" description="Basic and acidic residues" evidence="2">
    <location>
        <begin position="181"/>
        <end position="192"/>
    </location>
</feature>
<dbReference type="EMBL" id="NESQ01000159">
    <property type="protein sequence ID" value="PUU77191.1"/>
    <property type="molecule type" value="Genomic_DNA"/>
</dbReference>
<comment type="caution">
    <text evidence="3">The sequence shown here is derived from an EMBL/GenBank/DDBJ whole genome shotgun (WGS) entry which is preliminary data.</text>
</comment>
<dbReference type="Proteomes" id="UP000244722">
    <property type="component" value="Unassembled WGS sequence"/>
</dbReference>
<name>A0A2T6ZNX6_TUBBO</name>